<dbReference type="Proteomes" id="UP001604277">
    <property type="component" value="Unassembled WGS sequence"/>
</dbReference>
<protein>
    <submittedName>
        <fullName evidence="1">Uncharacterized protein</fullName>
    </submittedName>
</protein>
<accession>A0ABD1PK13</accession>
<evidence type="ECO:0000313" key="2">
    <source>
        <dbReference type="Proteomes" id="UP001604277"/>
    </source>
</evidence>
<dbReference type="EMBL" id="JBFOLJ010000019">
    <property type="protein sequence ID" value="KAL2463329.1"/>
    <property type="molecule type" value="Genomic_DNA"/>
</dbReference>
<organism evidence="1 2">
    <name type="scientific">Forsythia ovata</name>
    <dbReference type="NCBI Taxonomy" id="205694"/>
    <lineage>
        <taxon>Eukaryota</taxon>
        <taxon>Viridiplantae</taxon>
        <taxon>Streptophyta</taxon>
        <taxon>Embryophyta</taxon>
        <taxon>Tracheophyta</taxon>
        <taxon>Spermatophyta</taxon>
        <taxon>Magnoliopsida</taxon>
        <taxon>eudicotyledons</taxon>
        <taxon>Gunneridae</taxon>
        <taxon>Pentapetalae</taxon>
        <taxon>asterids</taxon>
        <taxon>lamiids</taxon>
        <taxon>Lamiales</taxon>
        <taxon>Oleaceae</taxon>
        <taxon>Forsythieae</taxon>
        <taxon>Forsythia</taxon>
    </lineage>
</organism>
<proteinExistence type="predicted"/>
<keyword evidence="2" id="KW-1185">Reference proteome</keyword>
<reference evidence="2" key="1">
    <citation type="submission" date="2024-07" db="EMBL/GenBank/DDBJ databases">
        <title>Two chromosome-level genome assemblies of Korean endemic species Abeliophyllum distichum and Forsythia ovata (Oleaceae).</title>
        <authorList>
            <person name="Jang H."/>
        </authorList>
    </citation>
    <scope>NUCLEOTIDE SEQUENCE [LARGE SCALE GENOMIC DNA]</scope>
</reference>
<evidence type="ECO:0000313" key="1">
    <source>
        <dbReference type="EMBL" id="KAL2463329.1"/>
    </source>
</evidence>
<name>A0ABD1PK13_9LAMI</name>
<dbReference type="AlphaFoldDB" id="A0ABD1PK13"/>
<sequence>MPEYENGLNISGWVFVIENFNLIPVFHDETISTNEGGMDLSLARPTRNEESQVDGIVKLNFLPLFLEATRNSLQVGAEPRYDDHAKTQVVAKFYVENRSIFWRWR</sequence>
<gene>
    <name evidence="1" type="ORF">Fot_52985</name>
</gene>
<comment type="caution">
    <text evidence="1">The sequence shown here is derived from an EMBL/GenBank/DDBJ whole genome shotgun (WGS) entry which is preliminary data.</text>
</comment>